<dbReference type="Proteomes" id="UP000249723">
    <property type="component" value="Unassembled WGS sequence"/>
</dbReference>
<dbReference type="PANTHER" id="PTHR10492">
    <property type="match status" value="1"/>
</dbReference>
<feature type="domain" description="DNA helicase Pif1-like DEAD-box helicase" evidence="2">
    <location>
        <begin position="135"/>
        <end position="181"/>
    </location>
</feature>
<proteinExistence type="inferred from homology"/>
<name>A0A2X0MJW3_9BASI</name>
<comment type="catalytic activity">
    <reaction evidence="1">
        <text>ATP + H2O = ADP + phosphate + H(+)</text>
        <dbReference type="Rhea" id="RHEA:13065"/>
        <dbReference type="ChEBI" id="CHEBI:15377"/>
        <dbReference type="ChEBI" id="CHEBI:15378"/>
        <dbReference type="ChEBI" id="CHEBI:30616"/>
        <dbReference type="ChEBI" id="CHEBI:43474"/>
        <dbReference type="ChEBI" id="CHEBI:456216"/>
        <dbReference type="EC" id="5.6.2.3"/>
    </reaction>
</comment>
<reference evidence="4" key="1">
    <citation type="submission" date="2016-10" db="EMBL/GenBank/DDBJ databases">
        <authorList>
            <person name="Jeantristanb JTB J.-T."/>
            <person name="Ricardo R."/>
        </authorList>
    </citation>
    <scope>NUCLEOTIDE SEQUENCE [LARGE SCALE GENOMIC DNA]</scope>
</reference>
<dbReference type="Pfam" id="PF05970">
    <property type="entry name" value="PIF1"/>
    <property type="match status" value="1"/>
</dbReference>
<evidence type="ECO:0000313" key="4">
    <source>
        <dbReference type="Proteomes" id="UP000249723"/>
    </source>
</evidence>
<dbReference type="PANTHER" id="PTHR10492:SF57">
    <property type="entry name" value="ATP-DEPENDENT DNA HELICASE"/>
    <property type="match status" value="1"/>
</dbReference>
<dbReference type="GO" id="GO:0006310">
    <property type="term" value="P:DNA recombination"/>
    <property type="evidence" value="ECO:0007669"/>
    <property type="project" value="UniProtKB-KW"/>
</dbReference>
<keyword evidence="1" id="KW-0233">DNA recombination</keyword>
<sequence>MQHSYGFDNSLQHVFVECQPSSCFLPPSTVTGGDPIPEKRGHPPWPAWENDIDAHKYHMFYNNAREGSYNGRKLAKSYATPLPVNSCWKSKATGKYSGRIDFVRLRIRVHGTLNVSLHCSGSVNCGSPARVRSSTARFGGVTVVLADQCLPVIPKSSPAQIVDACIMNADFWGEVEVLHLSVSSSPCLTFRPYTNNGTVRAQTNMRLLAAADRTTETERAKAQGFAVWLLGVGDGSANETEDSIALPRELLLPATARNTSGLIRHVYPVPALELDNMSIGEKIEYFRDRAILAPKNSQVGQINDMVLDLLSGDAQTFYSADSVENEDE</sequence>
<keyword evidence="1" id="KW-0347">Helicase</keyword>
<dbReference type="GO" id="GO:0016887">
    <property type="term" value="F:ATP hydrolysis activity"/>
    <property type="evidence" value="ECO:0007669"/>
    <property type="project" value="RHEA"/>
</dbReference>
<dbReference type="EMBL" id="FMWP01000018">
    <property type="protein sequence ID" value="SCZ92544.1"/>
    <property type="molecule type" value="Genomic_DNA"/>
</dbReference>
<dbReference type="GO" id="GO:0000723">
    <property type="term" value="P:telomere maintenance"/>
    <property type="evidence" value="ECO:0007669"/>
    <property type="project" value="InterPro"/>
</dbReference>
<evidence type="ECO:0000313" key="3">
    <source>
        <dbReference type="EMBL" id="SCZ92544.1"/>
    </source>
</evidence>
<keyword evidence="1" id="KW-0378">Hydrolase</keyword>
<keyword evidence="1" id="KW-0227">DNA damage</keyword>
<keyword evidence="1" id="KW-0234">DNA repair</keyword>
<dbReference type="InterPro" id="IPR010285">
    <property type="entry name" value="DNA_helicase_pif1-like_DEAD"/>
</dbReference>
<dbReference type="EC" id="5.6.2.3" evidence="1"/>
<keyword evidence="1" id="KW-0067">ATP-binding</keyword>
<accession>A0A2X0MJW3</accession>
<comment type="similarity">
    <text evidence="1">Belongs to the helicase family.</text>
</comment>
<comment type="cofactor">
    <cofactor evidence="1">
        <name>Mg(2+)</name>
        <dbReference type="ChEBI" id="CHEBI:18420"/>
    </cofactor>
</comment>
<gene>
    <name evidence="3" type="ORF">BZ3500_MVSOF-1268-A1-R1_CHR5-2G07962</name>
</gene>
<dbReference type="OrthoDB" id="3691720at2759"/>
<evidence type="ECO:0000256" key="1">
    <source>
        <dbReference type="RuleBase" id="RU363044"/>
    </source>
</evidence>
<protein>
    <recommendedName>
        <fullName evidence="1">ATP-dependent DNA helicase</fullName>
        <ecNumber evidence="1">5.6.2.3</ecNumber>
    </recommendedName>
</protein>
<dbReference type="GO" id="GO:0006281">
    <property type="term" value="P:DNA repair"/>
    <property type="evidence" value="ECO:0007669"/>
    <property type="project" value="UniProtKB-KW"/>
</dbReference>
<dbReference type="GO" id="GO:0043139">
    <property type="term" value="F:5'-3' DNA helicase activity"/>
    <property type="evidence" value="ECO:0007669"/>
    <property type="project" value="UniProtKB-EC"/>
</dbReference>
<keyword evidence="1" id="KW-0547">Nucleotide-binding</keyword>
<keyword evidence="4" id="KW-1185">Reference proteome</keyword>
<evidence type="ECO:0000259" key="2">
    <source>
        <dbReference type="Pfam" id="PF05970"/>
    </source>
</evidence>
<organism evidence="3 4">
    <name type="scientific">Microbotryum saponariae</name>
    <dbReference type="NCBI Taxonomy" id="289078"/>
    <lineage>
        <taxon>Eukaryota</taxon>
        <taxon>Fungi</taxon>
        <taxon>Dikarya</taxon>
        <taxon>Basidiomycota</taxon>
        <taxon>Pucciniomycotina</taxon>
        <taxon>Microbotryomycetes</taxon>
        <taxon>Microbotryales</taxon>
        <taxon>Microbotryaceae</taxon>
        <taxon>Microbotryum</taxon>
    </lineage>
</organism>
<dbReference type="GO" id="GO:0005524">
    <property type="term" value="F:ATP binding"/>
    <property type="evidence" value="ECO:0007669"/>
    <property type="project" value="UniProtKB-KW"/>
</dbReference>
<dbReference type="STRING" id="289078.A0A2X0MJW3"/>
<dbReference type="AlphaFoldDB" id="A0A2X0MJW3"/>